<gene>
    <name evidence="3" type="ORF">J3491_02285</name>
</gene>
<dbReference type="GO" id="GO:0016798">
    <property type="term" value="F:hydrolase activity, acting on glycosyl bonds"/>
    <property type="evidence" value="ECO:0007669"/>
    <property type="project" value="UniProtKB-KW"/>
</dbReference>
<comment type="caution">
    <text evidence="3">The sequence shown here is derived from an EMBL/GenBank/DDBJ whole genome shotgun (WGS) entry which is preliminary data.</text>
</comment>
<keyword evidence="3" id="KW-0326">Glycosidase</keyword>
<dbReference type="Pfam" id="PF09992">
    <property type="entry name" value="NAGPA"/>
    <property type="match status" value="1"/>
</dbReference>
<accession>A0AAW4ITN9</accession>
<reference evidence="3 4" key="1">
    <citation type="submission" date="2021-03" db="EMBL/GenBank/DDBJ databases">
        <authorList>
            <person name="Shang D.-D."/>
            <person name="Du Z.-J."/>
            <person name="Chen G.-J."/>
        </authorList>
    </citation>
    <scope>NUCLEOTIDE SEQUENCE [LARGE SCALE GENOMIC DNA]</scope>
    <source>
        <strain evidence="3 4">F2608</strain>
    </source>
</reference>
<evidence type="ECO:0000259" key="2">
    <source>
        <dbReference type="Pfam" id="PF09992"/>
    </source>
</evidence>
<keyword evidence="4" id="KW-1185">Reference proteome</keyword>
<name>A0AAW4ITN9_9GAMM</name>
<evidence type="ECO:0000313" key="3">
    <source>
        <dbReference type="EMBL" id="MBO1516163.1"/>
    </source>
</evidence>
<feature type="signal peptide" evidence="1">
    <location>
        <begin position="1"/>
        <end position="22"/>
    </location>
</feature>
<protein>
    <submittedName>
        <fullName evidence="3">Phosphodiester glycosidase family protein</fullName>
    </submittedName>
</protein>
<dbReference type="RefSeq" id="WP_207969075.1">
    <property type="nucleotide sequence ID" value="NZ_JAGBKN010000003.1"/>
</dbReference>
<evidence type="ECO:0000256" key="1">
    <source>
        <dbReference type="SAM" id="SignalP"/>
    </source>
</evidence>
<dbReference type="EMBL" id="JAGBKN010000003">
    <property type="protein sequence ID" value="MBO1516163.1"/>
    <property type="molecule type" value="Genomic_DNA"/>
</dbReference>
<keyword evidence="1" id="KW-0732">Signal</keyword>
<proteinExistence type="predicted"/>
<sequence>MPSATSLATLASVALLALSLSACSPTATDAASDSSQWACQIQQAPFAYSACAIEASALGDKRQVLQLFWQQPDSTQPLLSFDELLAALPAGQTLSFAMNAGMYNERFAPIGYTVIEGVEKRALNLKSGGGNFHLLPNGVLWWERDGKVQITESQAFSEQLNGGQVQPWYATQSGPMLVIHDQIHPKFNPESQSAKIRNGAGVCHDGRIRFVHSDEPVTFYQFATLFKEYLGCPNALFLDGGVASALYAPSIDRHDKKQMGVMIGLVDSSD</sequence>
<dbReference type="AlphaFoldDB" id="A0AAW4ITN9"/>
<feature type="domain" description="Phosphodiester glycosidase" evidence="2">
    <location>
        <begin position="94"/>
        <end position="252"/>
    </location>
</feature>
<organism evidence="3 4">
    <name type="scientific">Psychrobacter halodurans</name>
    <dbReference type="NCBI Taxonomy" id="2818439"/>
    <lineage>
        <taxon>Bacteria</taxon>
        <taxon>Pseudomonadati</taxon>
        <taxon>Pseudomonadota</taxon>
        <taxon>Gammaproteobacteria</taxon>
        <taxon>Moraxellales</taxon>
        <taxon>Moraxellaceae</taxon>
        <taxon>Psychrobacter</taxon>
    </lineage>
</organism>
<feature type="chain" id="PRO_5043991694" evidence="1">
    <location>
        <begin position="23"/>
        <end position="270"/>
    </location>
</feature>
<dbReference type="InterPro" id="IPR018711">
    <property type="entry name" value="NAGPA"/>
</dbReference>
<evidence type="ECO:0000313" key="4">
    <source>
        <dbReference type="Proteomes" id="UP000664161"/>
    </source>
</evidence>
<keyword evidence="3" id="KW-0378">Hydrolase</keyword>
<dbReference type="Proteomes" id="UP000664161">
    <property type="component" value="Unassembled WGS sequence"/>
</dbReference>